<feature type="transmembrane region" description="Helical" evidence="8">
    <location>
        <begin position="286"/>
        <end position="307"/>
    </location>
</feature>
<name>A0A0K9PTJ2_ZOSMR</name>
<dbReference type="CDD" id="cd17484">
    <property type="entry name" value="MFS_FBT"/>
    <property type="match status" value="1"/>
</dbReference>
<dbReference type="PANTHER" id="PTHR31585:SF6">
    <property type="entry name" value="FOLATE-BIOPTERIN TRANSPORTER 2-RELATED"/>
    <property type="match status" value="1"/>
</dbReference>
<keyword evidence="10" id="KW-1185">Reference proteome</keyword>
<feature type="transmembrane region" description="Helical" evidence="8">
    <location>
        <begin position="136"/>
        <end position="154"/>
    </location>
</feature>
<dbReference type="Gene3D" id="1.20.1250.20">
    <property type="entry name" value="MFS general substrate transporter like domains"/>
    <property type="match status" value="1"/>
</dbReference>
<feature type="transmembrane region" description="Helical" evidence="8">
    <location>
        <begin position="104"/>
        <end position="124"/>
    </location>
</feature>
<keyword evidence="5 8" id="KW-1133">Transmembrane helix</keyword>
<dbReference type="NCBIfam" id="TIGR00788">
    <property type="entry name" value="fbt"/>
    <property type="match status" value="1"/>
</dbReference>
<proteinExistence type="inferred from homology"/>
<feature type="transmembrane region" description="Helical" evidence="8">
    <location>
        <begin position="418"/>
        <end position="442"/>
    </location>
</feature>
<feature type="transmembrane region" description="Helical" evidence="8">
    <location>
        <begin position="61"/>
        <end position="84"/>
    </location>
</feature>
<evidence type="ECO:0000256" key="3">
    <source>
        <dbReference type="ARBA" id="ARBA00022448"/>
    </source>
</evidence>
<feature type="region of interest" description="Disordered" evidence="7">
    <location>
        <begin position="1"/>
        <end position="25"/>
    </location>
</feature>
<dbReference type="PANTHER" id="PTHR31585">
    <property type="entry name" value="FOLATE-BIOPTERIN TRANSPORTER 1, CHLOROPLASTIC"/>
    <property type="match status" value="1"/>
</dbReference>
<keyword evidence="6 8" id="KW-0472">Membrane</keyword>
<evidence type="ECO:0000256" key="7">
    <source>
        <dbReference type="SAM" id="MobiDB-lite"/>
    </source>
</evidence>
<feature type="transmembrane region" description="Helical" evidence="8">
    <location>
        <begin position="350"/>
        <end position="370"/>
    </location>
</feature>
<evidence type="ECO:0000256" key="8">
    <source>
        <dbReference type="SAM" id="Phobius"/>
    </source>
</evidence>
<dbReference type="Proteomes" id="UP000036987">
    <property type="component" value="Unassembled WGS sequence"/>
</dbReference>
<dbReference type="OrthoDB" id="754047at2759"/>
<feature type="transmembrane region" description="Helical" evidence="8">
    <location>
        <begin position="319"/>
        <end position="338"/>
    </location>
</feature>
<dbReference type="SUPFAM" id="SSF103473">
    <property type="entry name" value="MFS general substrate transporter"/>
    <property type="match status" value="1"/>
</dbReference>
<keyword evidence="4 8" id="KW-0812">Transmembrane</keyword>
<feature type="transmembrane region" description="Helical" evidence="8">
    <location>
        <begin position="229"/>
        <end position="248"/>
    </location>
</feature>
<protein>
    <submittedName>
        <fullName evidence="9">Putative folate-biopterin transporter 2</fullName>
    </submittedName>
</protein>
<accession>A0A0K9PTJ2</accession>
<reference evidence="10" key="1">
    <citation type="journal article" date="2016" name="Nature">
        <title>The genome of the seagrass Zostera marina reveals angiosperm adaptation to the sea.</title>
        <authorList>
            <person name="Olsen J.L."/>
            <person name="Rouze P."/>
            <person name="Verhelst B."/>
            <person name="Lin Y.-C."/>
            <person name="Bayer T."/>
            <person name="Collen J."/>
            <person name="Dattolo E."/>
            <person name="De Paoli E."/>
            <person name="Dittami S."/>
            <person name="Maumus F."/>
            <person name="Michel G."/>
            <person name="Kersting A."/>
            <person name="Lauritano C."/>
            <person name="Lohaus R."/>
            <person name="Toepel M."/>
            <person name="Tonon T."/>
            <person name="Vanneste K."/>
            <person name="Amirebrahimi M."/>
            <person name="Brakel J."/>
            <person name="Bostroem C."/>
            <person name="Chovatia M."/>
            <person name="Grimwood J."/>
            <person name="Jenkins J.W."/>
            <person name="Jueterbock A."/>
            <person name="Mraz A."/>
            <person name="Stam W.T."/>
            <person name="Tice H."/>
            <person name="Bornberg-Bauer E."/>
            <person name="Green P.J."/>
            <person name="Pearson G.A."/>
            <person name="Procaccini G."/>
            <person name="Duarte C.M."/>
            <person name="Schmutz J."/>
            <person name="Reusch T.B.H."/>
            <person name="Van de Peer Y."/>
        </authorList>
    </citation>
    <scope>NUCLEOTIDE SEQUENCE [LARGE SCALE GENOMIC DNA]</scope>
    <source>
        <strain evidence="10">cv. Finnish</strain>
    </source>
</reference>
<comment type="similarity">
    <text evidence="2">Belongs to the major facilitator superfamily. Folate-biopterin transporter (TC 2.A.71) family.</text>
</comment>
<dbReference type="GO" id="GO:0008517">
    <property type="term" value="F:folic acid transmembrane transporter activity"/>
    <property type="evidence" value="ECO:0000318"/>
    <property type="project" value="GO_Central"/>
</dbReference>
<evidence type="ECO:0000256" key="1">
    <source>
        <dbReference type="ARBA" id="ARBA00004141"/>
    </source>
</evidence>
<evidence type="ECO:0000256" key="2">
    <source>
        <dbReference type="ARBA" id="ARBA00007015"/>
    </source>
</evidence>
<evidence type="ECO:0000313" key="10">
    <source>
        <dbReference type="Proteomes" id="UP000036987"/>
    </source>
</evidence>
<dbReference type="GO" id="GO:0098838">
    <property type="term" value="P:folate transmembrane transport"/>
    <property type="evidence" value="ECO:0000318"/>
    <property type="project" value="GO_Central"/>
</dbReference>
<dbReference type="GO" id="GO:0016020">
    <property type="term" value="C:membrane"/>
    <property type="evidence" value="ECO:0007669"/>
    <property type="project" value="UniProtKB-SubCell"/>
</dbReference>
<gene>
    <name evidence="9" type="ORF">ZOSMA_17G01140</name>
</gene>
<dbReference type="EMBL" id="LFYR01000671">
    <property type="protein sequence ID" value="KMZ71557.1"/>
    <property type="molecule type" value="Genomic_DNA"/>
</dbReference>
<sequence length="515" mass="57704">MASTDISKFPKENDVDDTDQDESGRPLITATTEAHARVGNKLLDFLFFSPVRWFQMLTEKIHWSFVVSVIAIYGMNQGVGWAIFQVSSDYYWKDVHKIQPSEAQVYSGIISIPWIVKPIWGLFTDILPVAGYRRKPYFVLAGLLGVVSFLIISLCKNLHVFFALIMFIVGSAGASISNVTIDACVAENSIMLPSLAADMQSLCGLSSSVGKLVGFSLSGILIHQIGSQGVLGFLSVTSAMVILVGMIFREKQKRNFAYGQVNQKLWDASRKMLSTMKSRKVWRPSVYMFTSIALSLNIHEGLFYWYTDPKAGPHFSEEAVGFIFSIGAIGSLLGVVLYQKALKDYPFQSLLFWSQLLFGFSGMLDLILIFRMNLKFGIPDYLFVVIDECVSQMVIRLKWMPLLVLSSKLCPSGVEGTFFALLMSIDHIGLLTSSWLGGLLMLVLNVTRTQFTNFWLVVLIRNILRILPLCFIYMVPKTDPNCNILPPDMLNSTQHIDTEIEPHNTELVSLAHHTQ</sequence>
<evidence type="ECO:0000313" key="9">
    <source>
        <dbReference type="EMBL" id="KMZ71557.1"/>
    </source>
</evidence>
<dbReference type="AlphaFoldDB" id="A0A0K9PTJ2"/>
<feature type="transmembrane region" description="Helical" evidence="8">
    <location>
        <begin position="202"/>
        <end position="223"/>
    </location>
</feature>
<evidence type="ECO:0000256" key="5">
    <source>
        <dbReference type="ARBA" id="ARBA00022989"/>
    </source>
</evidence>
<dbReference type="Pfam" id="PF03092">
    <property type="entry name" value="BT1"/>
    <property type="match status" value="1"/>
</dbReference>
<dbReference type="STRING" id="29655.A0A0K9PTJ2"/>
<keyword evidence="3" id="KW-0813">Transport</keyword>
<dbReference type="OMA" id="CEGAYTR"/>
<evidence type="ECO:0000256" key="4">
    <source>
        <dbReference type="ARBA" id="ARBA00022692"/>
    </source>
</evidence>
<feature type="transmembrane region" description="Helical" evidence="8">
    <location>
        <begin position="160"/>
        <end position="181"/>
    </location>
</feature>
<dbReference type="InterPro" id="IPR036259">
    <property type="entry name" value="MFS_trans_sf"/>
</dbReference>
<comment type="subcellular location">
    <subcellularLocation>
        <location evidence="1">Membrane</location>
        <topology evidence="1">Multi-pass membrane protein</topology>
    </subcellularLocation>
</comment>
<comment type="caution">
    <text evidence="9">The sequence shown here is derived from an EMBL/GenBank/DDBJ whole genome shotgun (WGS) entry which is preliminary data.</text>
</comment>
<dbReference type="InterPro" id="IPR004324">
    <property type="entry name" value="FBT"/>
</dbReference>
<feature type="transmembrane region" description="Helical" evidence="8">
    <location>
        <begin position="454"/>
        <end position="475"/>
    </location>
</feature>
<evidence type="ECO:0000256" key="6">
    <source>
        <dbReference type="ARBA" id="ARBA00023136"/>
    </source>
</evidence>
<organism evidence="9 10">
    <name type="scientific">Zostera marina</name>
    <name type="common">Eelgrass</name>
    <dbReference type="NCBI Taxonomy" id="29655"/>
    <lineage>
        <taxon>Eukaryota</taxon>
        <taxon>Viridiplantae</taxon>
        <taxon>Streptophyta</taxon>
        <taxon>Embryophyta</taxon>
        <taxon>Tracheophyta</taxon>
        <taxon>Spermatophyta</taxon>
        <taxon>Magnoliopsida</taxon>
        <taxon>Liliopsida</taxon>
        <taxon>Zosteraceae</taxon>
        <taxon>Zostera</taxon>
    </lineage>
</organism>
<dbReference type="InterPro" id="IPR039309">
    <property type="entry name" value="BT1"/>
</dbReference>